<accession>A0A151WK79</accession>
<dbReference type="InterPro" id="IPR036397">
    <property type="entry name" value="RNaseH_sf"/>
</dbReference>
<keyword evidence="1" id="KW-1133">Transmembrane helix</keyword>
<keyword evidence="3" id="KW-1185">Reference proteome</keyword>
<organism evidence="2 3">
    <name type="scientific">Mycetomoellerius zeteki</name>
    <dbReference type="NCBI Taxonomy" id="64791"/>
    <lineage>
        <taxon>Eukaryota</taxon>
        <taxon>Metazoa</taxon>
        <taxon>Ecdysozoa</taxon>
        <taxon>Arthropoda</taxon>
        <taxon>Hexapoda</taxon>
        <taxon>Insecta</taxon>
        <taxon>Pterygota</taxon>
        <taxon>Neoptera</taxon>
        <taxon>Endopterygota</taxon>
        <taxon>Hymenoptera</taxon>
        <taxon>Apocrita</taxon>
        <taxon>Aculeata</taxon>
        <taxon>Formicoidea</taxon>
        <taxon>Formicidae</taxon>
        <taxon>Myrmicinae</taxon>
        <taxon>Mycetomoellerius</taxon>
    </lineage>
</organism>
<dbReference type="Gene3D" id="3.30.420.10">
    <property type="entry name" value="Ribonuclease H-like superfamily/Ribonuclease H"/>
    <property type="match status" value="1"/>
</dbReference>
<protein>
    <submittedName>
        <fullName evidence="2">Uncharacterized protein</fullName>
    </submittedName>
</protein>
<evidence type="ECO:0000313" key="2">
    <source>
        <dbReference type="EMBL" id="KYQ48283.1"/>
    </source>
</evidence>
<dbReference type="GO" id="GO:0003676">
    <property type="term" value="F:nucleic acid binding"/>
    <property type="evidence" value="ECO:0007669"/>
    <property type="project" value="InterPro"/>
</dbReference>
<dbReference type="EMBL" id="KQ983012">
    <property type="protein sequence ID" value="KYQ48283.1"/>
    <property type="molecule type" value="Genomic_DNA"/>
</dbReference>
<dbReference type="PANTHER" id="PTHR47326">
    <property type="entry name" value="TRANSPOSABLE ELEMENT TC3 TRANSPOSASE-LIKE PROTEIN"/>
    <property type="match status" value="1"/>
</dbReference>
<dbReference type="PANTHER" id="PTHR47326:SF1">
    <property type="entry name" value="HTH PSQ-TYPE DOMAIN-CONTAINING PROTEIN"/>
    <property type="match status" value="1"/>
</dbReference>
<gene>
    <name evidence="2" type="ORF">ALC60_12611</name>
</gene>
<proteinExistence type="predicted"/>
<feature type="transmembrane region" description="Helical" evidence="1">
    <location>
        <begin position="197"/>
        <end position="215"/>
    </location>
</feature>
<evidence type="ECO:0000313" key="3">
    <source>
        <dbReference type="Proteomes" id="UP000075809"/>
    </source>
</evidence>
<evidence type="ECO:0000256" key="1">
    <source>
        <dbReference type="SAM" id="Phobius"/>
    </source>
</evidence>
<sequence length="270" mass="31639">MVTTKTFMASRSFVVIDNHLSKRLAPDIREVHVVNRHGRNVRVFMSIYMQATCGLDILMDFRIMMDQGGTLFISATMAIETDYERRVIFCEWMRDAMINDSFLQNILLTDEATFTNTGHLNRHNMHYRSYENPYWMREVHFQHRWSLNVLLRNHLPLLIEELPLNVRRDMWFQQDGAPPHFSRATRTLLNEIFRDRWIGRGGPVLLVAGFLINLISRFRGKKSFKYCLLSYITLSGEEITGRNPKVSVKVKEASRRPAVSFALVTPLFRP</sequence>
<reference evidence="2 3" key="1">
    <citation type="submission" date="2015-09" db="EMBL/GenBank/DDBJ databases">
        <title>Trachymyrmex zeteki WGS genome.</title>
        <authorList>
            <person name="Nygaard S."/>
            <person name="Hu H."/>
            <person name="Boomsma J."/>
            <person name="Zhang G."/>
        </authorList>
    </citation>
    <scope>NUCLEOTIDE SEQUENCE [LARGE SCALE GENOMIC DNA]</scope>
    <source>
        <strain evidence="2">Tzet28-1</strain>
        <tissue evidence="2">Whole body</tissue>
    </source>
</reference>
<name>A0A151WK79_9HYME</name>
<keyword evidence="1" id="KW-0812">Transmembrane</keyword>
<dbReference type="Proteomes" id="UP000075809">
    <property type="component" value="Unassembled WGS sequence"/>
</dbReference>
<dbReference type="AlphaFoldDB" id="A0A151WK79"/>
<keyword evidence="1" id="KW-0472">Membrane</keyword>